<evidence type="ECO:0000256" key="3">
    <source>
        <dbReference type="PROSITE-ProRule" id="PRU00339"/>
    </source>
</evidence>
<keyword evidence="8" id="KW-1185">Reference proteome</keyword>
<name>A0A272EN24_9RHOO</name>
<dbReference type="OrthoDB" id="9814129at2"/>
<dbReference type="EMBL" id="NMRN01000077">
    <property type="protein sequence ID" value="PAS91528.1"/>
    <property type="molecule type" value="Genomic_DNA"/>
</dbReference>
<dbReference type="Pfam" id="PF00515">
    <property type="entry name" value="TPR_1"/>
    <property type="match status" value="1"/>
</dbReference>
<evidence type="ECO:0000313" key="7">
    <source>
        <dbReference type="Proteomes" id="UP000216107"/>
    </source>
</evidence>
<organism evidence="6 7">
    <name type="scientific">Candidatus Dactylopiibacterium carminicum</name>
    <dbReference type="NCBI Taxonomy" id="857335"/>
    <lineage>
        <taxon>Bacteria</taxon>
        <taxon>Pseudomonadati</taxon>
        <taxon>Pseudomonadota</taxon>
        <taxon>Betaproteobacteria</taxon>
        <taxon>Rhodocyclales</taxon>
        <taxon>Rhodocyclaceae</taxon>
        <taxon>Candidatus Dactylopiibacterium</taxon>
    </lineage>
</organism>
<feature type="repeat" description="TPR" evidence="3">
    <location>
        <begin position="207"/>
        <end position="240"/>
    </location>
</feature>
<feature type="region of interest" description="Disordered" evidence="4">
    <location>
        <begin position="1"/>
        <end position="30"/>
    </location>
</feature>
<accession>A0A272EN24</accession>
<sequence>MARRPGPEGWQHSRSDILKPGKRKQQAANSRQGGIVAGQWYAQALKSHQAHEWPKAETLYGLALKAYPEHVDSLHMLGVLLAQTGRPAEAAEHIASVLQHTPDDIEALANLANTLNLLRRHEEALASLDRLITLDAGNVEAHVSRAESLRGLGRHEASLAAADLALTLAPGHPRACVTRGNALRRLDRFVEALEELNGVLAARPAYPEAENDRGNILFDLRRFDEALDCFDRALGLRPHYTEACFNRANTLRAMQRFEDAVAAYDALIAAGHANAETLNNRGAAFEMLGRYEDARASYQAAQQADPGHVMAHLNEALCAFLQGDFAHGWPLYRWRVHAPEARMSGPVHDSPAWDGQASLAGKRILLRSEQGLGDCIQFCRFAPQLASRGAEVILETWPSLTSLMSRLEGVSRVIPHGEALPPADFHAWLLDLPGLLGVSLDSIPAQASYLQAPPGLAKTFTEYLNETLPTRRLRVGLVWSGLVWQCQAQ</sequence>
<evidence type="ECO:0000256" key="4">
    <source>
        <dbReference type="SAM" id="MobiDB-lite"/>
    </source>
</evidence>
<dbReference type="EMBL" id="MDUX01000074">
    <property type="protein sequence ID" value="KAF7597955.1"/>
    <property type="molecule type" value="Genomic_DNA"/>
</dbReference>
<dbReference type="PANTHER" id="PTHR44943">
    <property type="entry name" value="CELLULOSE SYNTHASE OPERON PROTEIN C"/>
    <property type="match status" value="1"/>
</dbReference>
<reference evidence="5 8" key="1">
    <citation type="submission" date="2016-08" db="EMBL/GenBank/DDBJ databases">
        <title>Candidatus Dactylopiibacterium carminicum genome sequence.</title>
        <authorList>
            <person name="Ramirez-Puebla S.T."/>
            <person name="Ormeno-Orrillo E."/>
            <person name="Vera-Ponce De Leon A."/>
            <person name="Luis L."/>
            <person name="Sanchez-Flores A."/>
            <person name="Monica R."/>
            <person name="Martinez-Romero E."/>
        </authorList>
    </citation>
    <scope>NUCLEOTIDE SEQUENCE [LARGE SCALE GENOMIC DNA]</scope>
    <source>
        <strain evidence="5">END1</strain>
    </source>
</reference>
<dbReference type="Pfam" id="PF14559">
    <property type="entry name" value="TPR_19"/>
    <property type="match status" value="1"/>
</dbReference>
<dbReference type="AlphaFoldDB" id="A0A272EN24"/>
<proteinExistence type="predicted"/>
<comment type="caution">
    <text evidence="6">The sequence shown here is derived from an EMBL/GenBank/DDBJ whole genome shotgun (WGS) entry which is preliminary data.</text>
</comment>
<dbReference type="SUPFAM" id="SSF48452">
    <property type="entry name" value="TPR-like"/>
    <property type="match status" value="2"/>
</dbReference>
<evidence type="ECO:0000313" key="6">
    <source>
        <dbReference type="EMBL" id="PAS91528.1"/>
    </source>
</evidence>
<keyword evidence="1" id="KW-0677">Repeat</keyword>
<feature type="repeat" description="TPR" evidence="3">
    <location>
        <begin position="275"/>
        <end position="308"/>
    </location>
</feature>
<evidence type="ECO:0000313" key="8">
    <source>
        <dbReference type="Proteomes" id="UP000623509"/>
    </source>
</evidence>
<gene>
    <name evidence="5" type="ORF">BGI27_15910</name>
    <name evidence="6" type="ORF">CGU29_15950</name>
</gene>
<dbReference type="InterPro" id="IPR051685">
    <property type="entry name" value="Ycf3/AcsC/BcsC/TPR_MFPF"/>
</dbReference>
<dbReference type="RefSeq" id="WP_095525815.1">
    <property type="nucleotide sequence ID" value="NZ_MDUX01000074.1"/>
</dbReference>
<dbReference type="PROSITE" id="PS50005">
    <property type="entry name" value="TPR"/>
    <property type="match status" value="2"/>
</dbReference>
<dbReference type="InterPro" id="IPR019734">
    <property type="entry name" value="TPR_rpt"/>
</dbReference>
<dbReference type="SMART" id="SM00028">
    <property type="entry name" value="TPR"/>
    <property type="match status" value="8"/>
</dbReference>
<dbReference type="Proteomes" id="UP000623509">
    <property type="component" value="Unassembled WGS sequence"/>
</dbReference>
<dbReference type="Proteomes" id="UP000216107">
    <property type="component" value="Unassembled WGS sequence"/>
</dbReference>
<evidence type="ECO:0000313" key="5">
    <source>
        <dbReference type="EMBL" id="KAF7597955.1"/>
    </source>
</evidence>
<dbReference type="PANTHER" id="PTHR44943:SF8">
    <property type="entry name" value="TPR REPEAT-CONTAINING PROTEIN MJ0263"/>
    <property type="match status" value="1"/>
</dbReference>
<reference evidence="6 7" key="2">
    <citation type="submission" date="2017-07" db="EMBL/GenBank/DDBJ databases">
        <title>Candidatus Dactylopiibacterium carminicum, a nitrogen-fixing symbiont of the cochineal insect Dactylopius coccus and Dactylopius opuntiae (Hemiptera: Coccoidea: Dactylopiidae).</title>
        <authorList>
            <person name="Vera A."/>
        </authorList>
    </citation>
    <scope>NUCLEOTIDE SEQUENCE [LARGE SCALE GENOMIC DNA]</scope>
    <source>
        <strain evidence="6 7">NFDCM</strain>
    </source>
</reference>
<evidence type="ECO:0000256" key="1">
    <source>
        <dbReference type="ARBA" id="ARBA00022737"/>
    </source>
</evidence>
<protein>
    <submittedName>
        <fullName evidence="6">Uncharacterized protein</fullName>
    </submittedName>
</protein>
<dbReference type="InterPro" id="IPR011990">
    <property type="entry name" value="TPR-like_helical_dom_sf"/>
</dbReference>
<dbReference type="Gene3D" id="1.25.40.10">
    <property type="entry name" value="Tetratricopeptide repeat domain"/>
    <property type="match status" value="3"/>
</dbReference>
<keyword evidence="2 3" id="KW-0802">TPR repeat</keyword>
<dbReference type="Pfam" id="PF13432">
    <property type="entry name" value="TPR_16"/>
    <property type="match status" value="1"/>
</dbReference>
<evidence type="ECO:0000256" key="2">
    <source>
        <dbReference type="ARBA" id="ARBA00022803"/>
    </source>
</evidence>